<proteinExistence type="predicted"/>
<reference evidence="2 3" key="1">
    <citation type="submission" date="2018-05" db="EMBL/GenBank/DDBJ databases">
        <title>Genomic Encyclopedia of Type Strains, Phase IV (KMG-IV): sequencing the most valuable type-strain genomes for metagenomic binning, comparative biology and taxonomic classification.</title>
        <authorList>
            <person name="Goeker M."/>
        </authorList>
    </citation>
    <scope>NUCLEOTIDE SEQUENCE [LARGE SCALE GENOMIC DNA]</scope>
    <source>
        <strain evidence="2 3">DSM 6986</strain>
    </source>
</reference>
<evidence type="ECO:0000313" key="2">
    <source>
        <dbReference type="EMBL" id="PWJ81670.1"/>
    </source>
</evidence>
<protein>
    <submittedName>
        <fullName evidence="2">Uncharacterized protein</fullName>
    </submittedName>
</protein>
<dbReference type="EMBL" id="QGGG01000010">
    <property type="protein sequence ID" value="PWJ81670.1"/>
    <property type="molecule type" value="Genomic_DNA"/>
</dbReference>
<feature type="region of interest" description="Disordered" evidence="1">
    <location>
        <begin position="39"/>
        <end position="66"/>
    </location>
</feature>
<dbReference type="Proteomes" id="UP000245396">
    <property type="component" value="Unassembled WGS sequence"/>
</dbReference>
<name>A0A316C0Y5_PSESE</name>
<comment type="caution">
    <text evidence="2">The sequence shown here is derived from an EMBL/GenBank/DDBJ whole genome shotgun (WGS) entry which is preliminary data.</text>
</comment>
<gene>
    <name evidence="2" type="ORF">C7441_110207</name>
</gene>
<dbReference type="RefSeq" id="WP_146201501.1">
    <property type="nucleotide sequence ID" value="NZ_QGGG01000010.1"/>
</dbReference>
<evidence type="ECO:0000256" key="1">
    <source>
        <dbReference type="SAM" id="MobiDB-lite"/>
    </source>
</evidence>
<evidence type="ECO:0000313" key="3">
    <source>
        <dbReference type="Proteomes" id="UP000245396"/>
    </source>
</evidence>
<keyword evidence="3" id="KW-1185">Reference proteome</keyword>
<sequence>MQTRSIDIDFEVHKAIELERWSFDETPNEALRRMLGIDASETQRPESESVTPIANGRPWVGKGKSTGLILPHGTDLQMDYNGQRFTGHVDNGTLVLEGQRFSSPSGAADELCRTRDGRKTRLNGKELIQVRLPGESGWVLLKEYEQRLRRKAKAA</sequence>
<organism evidence="2 3">
    <name type="scientific">Pseudaminobacter salicylatoxidans</name>
    <dbReference type="NCBI Taxonomy" id="93369"/>
    <lineage>
        <taxon>Bacteria</taxon>
        <taxon>Pseudomonadati</taxon>
        <taxon>Pseudomonadota</taxon>
        <taxon>Alphaproteobacteria</taxon>
        <taxon>Hyphomicrobiales</taxon>
        <taxon>Phyllobacteriaceae</taxon>
        <taxon>Pseudaminobacter</taxon>
    </lineage>
</organism>
<dbReference type="AlphaFoldDB" id="A0A316C0Y5"/>
<accession>A0A316C0Y5</accession>
<dbReference type="OrthoDB" id="8456477at2"/>